<dbReference type="AlphaFoldDB" id="A0A418QNX6"/>
<accession>A0A418QNX6</accession>
<keyword evidence="2" id="KW-1185">Reference proteome</keyword>
<name>A0A418QNX6_9BACT</name>
<dbReference type="EMBL" id="QYCN01000035">
    <property type="protein sequence ID" value="RIY06879.1"/>
    <property type="molecule type" value="Genomic_DNA"/>
</dbReference>
<gene>
    <name evidence="1" type="ORF">D0T11_17780</name>
</gene>
<organism evidence="1 2">
    <name type="scientific">Hymenobacter rubripertinctus</name>
    <dbReference type="NCBI Taxonomy" id="2029981"/>
    <lineage>
        <taxon>Bacteria</taxon>
        <taxon>Pseudomonadati</taxon>
        <taxon>Bacteroidota</taxon>
        <taxon>Cytophagia</taxon>
        <taxon>Cytophagales</taxon>
        <taxon>Hymenobacteraceae</taxon>
        <taxon>Hymenobacter</taxon>
    </lineage>
</organism>
<proteinExistence type="predicted"/>
<sequence length="137" mass="14423">MPTQTREQLIAAVEAVIRPGGPDSAKITANDVRTAFGILIDEVLARSTQESTTSVLEFVFATDFGEQVRATIGNRQAGSYRLAATQNTTSINFVVNGNPTAAPINVQSGDELTVTVTRQSTTSGAIVTLESLGNNIP</sequence>
<reference evidence="1 2" key="2">
    <citation type="submission" date="2019-01" db="EMBL/GenBank/DDBJ databases">
        <title>Hymenobacter humicola sp. nov., isolated from soils in Antarctica.</title>
        <authorList>
            <person name="Sedlacek I."/>
            <person name="Holochova P."/>
            <person name="Kralova S."/>
            <person name="Pantucek R."/>
            <person name="Stankova E."/>
            <person name="Vrbovska V."/>
            <person name="Kristofova L."/>
            <person name="Svec P."/>
            <person name="Busse H.-J."/>
        </authorList>
    </citation>
    <scope>NUCLEOTIDE SEQUENCE [LARGE SCALE GENOMIC DNA]</scope>
    <source>
        <strain evidence="1 2">CCM 8852</strain>
    </source>
</reference>
<evidence type="ECO:0000313" key="1">
    <source>
        <dbReference type="EMBL" id="RIY06879.1"/>
    </source>
</evidence>
<comment type="caution">
    <text evidence="1">The sequence shown here is derived from an EMBL/GenBank/DDBJ whole genome shotgun (WGS) entry which is preliminary data.</text>
</comment>
<evidence type="ECO:0000313" key="2">
    <source>
        <dbReference type="Proteomes" id="UP000284250"/>
    </source>
</evidence>
<dbReference type="RefSeq" id="WP_147374712.1">
    <property type="nucleotide sequence ID" value="NZ_JBHUOI010000084.1"/>
</dbReference>
<protein>
    <submittedName>
        <fullName evidence="1">Uncharacterized protein</fullName>
    </submittedName>
</protein>
<dbReference type="Proteomes" id="UP000284250">
    <property type="component" value="Unassembled WGS sequence"/>
</dbReference>
<reference evidence="1 2" key="1">
    <citation type="submission" date="2018-09" db="EMBL/GenBank/DDBJ databases">
        <authorList>
            <person name="Zeman M."/>
            <person name="Pardy F."/>
        </authorList>
    </citation>
    <scope>NUCLEOTIDE SEQUENCE [LARGE SCALE GENOMIC DNA]</scope>
    <source>
        <strain evidence="1 2">CCM 8852</strain>
    </source>
</reference>